<name>A0AAE0QKG7_9TELE</name>
<keyword evidence="2" id="KW-1185">Reference proteome</keyword>
<protein>
    <submittedName>
        <fullName evidence="1">Uncharacterized protein</fullName>
    </submittedName>
</protein>
<evidence type="ECO:0000313" key="1">
    <source>
        <dbReference type="EMBL" id="KAK3523705.1"/>
    </source>
</evidence>
<dbReference type="Proteomes" id="UP001274896">
    <property type="component" value="Unassembled WGS sequence"/>
</dbReference>
<evidence type="ECO:0000313" key="2">
    <source>
        <dbReference type="Proteomes" id="UP001274896"/>
    </source>
</evidence>
<comment type="caution">
    <text evidence="1">The sequence shown here is derived from an EMBL/GenBank/DDBJ whole genome shotgun (WGS) entry which is preliminary data.</text>
</comment>
<organism evidence="1 2">
    <name type="scientific">Hemibagrus guttatus</name>
    <dbReference type="NCBI Taxonomy" id="175788"/>
    <lineage>
        <taxon>Eukaryota</taxon>
        <taxon>Metazoa</taxon>
        <taxon>Chordata</taxon>
        <taxon>Craniata</taxon>
        <taxon>Vertebrata</taxon>
        <taxon>Euteleostomi</taxon>
        <taxon>Actinopterygii</taxon>
        <taxon>Neopterygii</taxon>
        <taxon>Teleostei</taxon>
        <taxon>Ostariophysi</taxon>
        <taxon>Siluriformes</taxon>
        <taxon>Bagridae</taxon>
        <taxon>Hemibagrus</taxon>
    </lineage>
</organism>
<dbReference type="AlphaFoldDB" id="A0AAE0QKG7"/>
<dbReference type="EMBL" id="JAUCMX010000014">
    <property type="protein sequence ID" value="KAK3523705.1"/>
    <property type="molecule type" value="Genomic_DNA"/>
</dbReference>
<proteinExistence type="predicted"/>
<gene>
    <name evidence="1" type="ORF">QTP70_009223</name>
</gene>
<reference evidence="1" key="1">
    <citation type="submission" date="2023-06" db="EMBL/GenBank/DDBJ databases">
        <title>Male Hemibagrus guttatus genome.</title>
        <authorList>
            <person name="Bian C."/>
        </authorList>
    </citation>
    <scope>NUCLEOTIDE SEQUENCE</scope>
    <source>
        <strain evidence="1">Male_cb2023</strain>
        <tissue evidence="1">Muscle</tissue>
    </source>
</reference>
<sequence length="113" mass="12564">MSQERTMVKFVAFTNSRTKLSGIPNLVGTCDYPPTQGTRLGAQEFSVSTIPLGIKIMIRGKVQSRTYGRSLVMVKDLKVAREREMSGNIHHGKSGPCHNFKHAQFRGVEAIED</sequence>
<accession>A0AAE0QKG7</accession>